<reference evidence="2" key="1">
    <citation type="submission" date="2021-02" db="EMBL/GenBank/DDBJ databases">
        <authorList>
            <person name="Dougan E. K."/>
            <person name="Rhodes N."/>
            <person name="Thang M."/>
            <person name="Chan C."/>
        </authorList>
    </citation>
    <scope>NUCLEOTIDE SEQUENCE</scope>
</reference>
<organism evidence="2 3">
    <name type="scientific">Symbiodinium natans</name>
    <dbReference type="NCBI Taxonomy" id="878477"/>
    <lineage>
        <taxon>Eukaryota</taxon>
        <taxon>Sar</taxon>
        <taxon>Alveolata</taxon>
        <taxon>Dinophyceae</taxon>
        <taxon>Suessiales</taxon>
        <taxon>Symbiodiniaceae</taxon>
        <taxon>Symbiodinium</taxon>
    </lineage>
</organism>
<feature type="region of interest" description="Disordered" evidence="1">
    <location>
        <begin position="154"/>
        <end position="173"/>
    </location>
</feature>
<comment type="caution">
    <text evidence="2">The sequence shown here is derived from an EMBL/GenBank/DDBJ whole genome shotgun (WGS) entry which is preliminary data.</text>
</comment>
<dbReference type="EMBL" id="CAJNDS010002250">
    <property type="protein sequence ID" value="CAE7392130.1"/>
    <property type="molecule type" value="Genomic_DNA"/>
</dbReference>
<dbReference type="Proteomes" id="UP000604046">
    <property type="component" value="Unassembled WGS sequence"/>
</dbReference>
<accession>A0A812QKQ1</accession>
<dbReference type="AlphaFoldDB" id="A0A812QKQ1"/>
<evidence type="ECO:0000313" key="3">
    <source>
        <dbReference type="Proteomes" id="UP000604046"/>
    </source>
</evidence>
<keyword evidence="3" id="KW-1185">Reference proteome</keyword>
<feature type="region of interest" description="Disordered" evidence="1">
    <location>
        <begin position="56"/>
        <end position="78"/>
    </location>
</feature>
<name>A0A812QKQ1_9DINO</name>
<evidence type="ECO:0000256" key="1">
    <source>
        <dbReference type="SAM" id="MobiDB-lite"/>
    </source>
</evidence>
<proteinExistence type="predicted"/>
<gene>
    <name evidence="2" type="ORF">SNAT2548_LOCUS21369</name>
</gene>
<protein>
    <submittedName>
        <fullName evidence="2">Uncharacterized protein</fullName>
    </submittedName>
</protein>
<evidence type="ECO:0000313" key="2">
    <source>
        <dbReference type="EMBL" id="CAE7392130.1"/>
    </source>
</evidence>
<sequence>MKRFIRSFFAIACQAVLRTPLPHAGDILQQGRDDPPITTHHVIQWLPCADDSNRRVRDFSSETWPPEPGQSETEEDGQQQVCLPFGGCAIGQAQGFDAAPEQAKFDADVRVDTRSPADNGRKVQQSAPSRSLRVPMPLCLMPSRFQNLEPLKLLKPKPLTPNPQTLNPWGSQM</sequence>